<dbReference type="PROSITE" id="PS51847">
    <property type="entry name" value="SMP"/>
    <property type="match status" value="1"/>
</dbReference>
<evidence type="ECO:0000313" key="13">
    <source>
        <dbReference type="EMBL" id="CAD7632222.1"/>
    </source>
</evidence>
<evidence type="ECO:0000256" key="1">
    <source>
        <dbReference type="ARBA" id="ARBA00004370"/>
    </source>
</evidence>
<dbReference type="CDD" id="cd21670">
    <property type="entry name" value="SMP_ESyt"/>
    <property type="match status" value="1"/>
</dbReference>
<keyword evidence="4" id="KW-0479">Metal-binding</keyword>
<dbReference type="Gene3D" id="2.60.40.150">
    <property type="entry name" value="C2 domain"/>
    <property type="match status" value="1"/>
</dbReference>
<gene>
    <name evidence="13" type="ORF">OSB1V03_LOCUS12627</name>
</gene>
<evidence type="ECO:0000256" key="7">
    <source>
        <dbReference type="ARBA" id="ARBA00022989"/>
    </source>
</evidence>
<dbReference type="EMBL" id="OC865215">
    <property type="protein sequence ID" value="CAD7632222.1"/>
    <property type="molecule type" value="Genomic_DNA"/>
</dbReference>
<keyword evidence="8" id="KW-0445">Lipid transport</keyword>
<feature type="domain" description="C2" evidence="11">
    <location>
        <begin position="157"/>
        <end position="248"/>
    </location>
</feature>
<organism evidence="13">
    <name type="scientific">Medioppia subpectinata</name>
    <dbReference type="NCBI Taxonomy" id="1979941"/>
    <lineage>
        <taxon>Eukaryota</taxon>
        <taxon>Metazoa</taxon>
        <taxon>Ecdysozoa</taxon>
        <taxon>Arthropoda</taxon>
        <taxon>Chelicerata</taxon>
        <taxon>Arachnida</taxon>
        <taxon>Acari</taxon>
        <taxon>Acariformes</taxon>
        <taxon>Sarcoptiformes</taxon>
        <taxon>Oribatida</taxon>
        <taxon>Brachypylina</taxon>
        <taxon>Oppioidea</taxon>
        <taxon>Oppiidae</taxon>
        <taxon>Medioppia</taxon>
    </lineage>
</organism>
<keyword evidence="2" id="KW-0813">Transport</keyword>
<feature type="domain" description="SMP-LTD" evidence="12">
    <location>
        <begin position="1"/>
        <end position="157"/>
    </location>
</feature>
<evidence type="ECO:0000256" key="5">
    <source>
        <dbReference type="ARBA" id="ARBA00022737"/>
    </source>
</evidence>
<dbReference type="Pfam" id="PF00168">
    <property type="entry name" value="C2"/>
    <property type="match status" value="1"/>
</dbReference>
<evidence type="ECO:0000256" key="4">
    <source>
        <dbReference type="ARBA" id="ARBA00022723"/>
    </source>
</evidence>
<reference evidence="13" key="1">
    <citation type="submission" date="2020-11" db="EMBL/GenBank/DDBJ databases">
        <authorList>
            <person name="Tran Van P."/>
        </authorList>
    </citation>
    <scope>NUCLEOTIDE SEQUENCE</scope>
</reference>
<keyword evidence="3" id="KW-0812">Transmembrane</keyword>
<evidence type="ECO:0000256" key="3">
    <source>
        <dbReference type="ARBA" id="ARBA00022692"/>
    </source>
</evidence>
<evidence type="ECO:0000256" key="9">
    <source>
        <dbReference type="ARBA" id="ARBA00023121"/>
    </source>
</evidence>
<dbReference type="InterPro" id="IPR039010">
    <property type="entry name" value="Synaptotagmin_SMP"/>
</dbReference>
<dbReference type="Pfam" id="PF17047">
    <property type="entry name" value="SMP_LBD"/>
    <property type="match status" value="1"/>
</dbReference>
<keyword evidence="10" id="KW-0472">Membrane</keyword>
<dbReference type="PROSITE" id="PS50004">
    <property type="entry name" value="C2"/>
    <property type="match status" value="1"/>
</dbReference>
<accession>A0A7R9Q5V6</accession>
<dbReference type="GO" id="GO:0005544">
    <property type="term" value="F:calcium-dependent phospholipid binding"/>
    <property type="evidence" value="ECO:0007669"/>
    <property type="project" value="TreeGrafter"/>
</dbReference>
<dbReference type="Proteomes" id="UP000759131">
    <property type="component" value="Unassembled WGS sequence"/>
</dbReference>
<keyword evidence="7" id="KW-1133">Transmembrane helix</keyword>
<dbReference type="InterPro" id="IPR000008">
    <property type="entry name" value="C2_dom"/>
</dbReference>
<proteinExistence type="predicted"/>
<evidence type="ECO:0000259" key="12">
    <source>
        <dbReference type="PROSITE" id="PS51847"/>
    </source>
</evidence>
<evidence type="ECO:0000256" key="6">
    <source>
        <dbReference type="ARBA" id="ARBA00022837"/>
    </source>
</evidence>
<feature type="non-terminal residue" evidence="13">
    <location>
        <position position="248"/>
    </location>
</feature>
<dbReference type="InterPro" id="IPR051634">
    <property type="entry name" value="Extended_Synaptotagmin"/>
</dbReference>
<keyword evidence="5" id="KW-0677">Repeat</keyword>
<dbReference type="OrthoDB" id="1029639at2759"/>
<protein>
    <submittedName>
        <fullName evidence="13">Uncharacterized protein</fullName>
    </submittedName>
</protein>
<dbReference type="PANTHER" id="PTHR45761:SF1">
    <property type="entry name" value="EXTENDED SYNAPTOTAGMIN-LIKE PROTEIN 2, ISOFORM C"/>
    <property type="match status" value="1"/>
</dbReference>
<dbReference type="GO" id="GO:0031210">
    <property type="term" value="F:phosphatidylcholine binding"/>
    <property type="evidence" value="ECO:0007669"/>
    <property type="project" value="TreeGrafter"/>
</dbReference>
<dbReference type="InterPro" id="IPR031468">
    <property type="entry name" value="SMP_LBD"/>
</dbReference>
<comment type="subcellular location">
    <subcellularLocation>
        <location evidence="1">Membrane</location>
    </subcellularLocation>
</comment>
<dbReference type="AlphaFoldDB" id="A0A7R9Q5V6"/>
<keyword evidence="6" id="KW-0106">Calcium</keyword>
<keyword evidence="9" id="KW-0446">Lipid-binding</keyword>
<keyword evidence="14" id="KW-1185">Reference proteome</keyword>
<dbReference type="GO" id="GO:0008429">
    <property type="term" value="F:phosphatidylethanolamine binding"/>
    <property type="evidence" value="ECO:0007669"/>
    <property type="project" value="TreeGrafter"/>
</dbReference>
<evidence type="ECO:0000256" key="8">
    <source>
        <dbReference type="ARBA" id="ARBA00023055"/>
    </source>
</evidence>
<name>A0A7R9Q5V6_9ACAR</name>
<dbReference type="PANTHER" id="PTHR45761">
    <property type="entry name" value="EXTENDED SYNAPTOTAGMIN-LIKE PROTEIN 2, ISOFORM C"/>
    <property type="match status" value="1"/>
</dbReference>
<dbReference type="GO" id="GO:0005789">
    <property type="term" value="C:endoplasmic reticulum membrane"/>
    <property type="evidence" value="ECO:0007669"/>
    <property type="project" value="TreeGrafter"/>
</dbReference>
<dbReference type="SUPFAM" id="SSF49562">
    <property type="entry name" value="C2 domain (Calcium/lipid-binding domain, CaLB)"/>
    <property type="match status" value="1"/>
</dbReference>
<dbReference type="InterPro" id="IPR035892">
    <property type="entry name" value="C2_domain_sf"/>
</dbReference>
<dbReference type="EMBL" id="CAJPIZ010010640">
    <property type="protein sequence ID" value="CAG2112652.1"/>
    <property type="molecule type" value="Genomic_DNA"/>
</dbReference>
<dbReference type="GO" id="GO:0005509">
    <property type="term" value="F:calcium ion binding"/>
    <property type="evidence" value="ECO:0007669"/>
    <property type="project" value="TreeGrafter"/>
</dbReference>
<evidence type="ECO:0000256" key="2">
    <source>
        <dbReference type="ARBA" id="ARBA00022448"/>
    </source>
</evidence>
<sequence length="248" mass="28040">MKTMIKQSVEPNITSSLPDFLKSFRFERLDLGSEPARIGSIKCYDENTSRDEIILDIEIHYAGNCDIQVRVKGMKAGIKNLQLYGLLRVELRPLLKDIPLFGCVSLYFLNNPSIDFNLTNLADILDMPGLSNYLRHAIQEKLAALMVLPNKVVVPLIDGLSMKSIRFAPPIGVMRLEVIEAKNLKKSDVGMLGLGKSDPYVRIIIGSQEFRSPVIYNTVNPKWNYICEAVVHHLHDQNVEIEVMDEDQ</sequence>
<evidence type="ECO:0000256" key="10">
    <source>
        <dbReference type="ARBA" id="ARBA00023136"/>
    </source>
</evidence>
<dbReference type="GO" id="GO:0035091">
    <property type="term" value="F:phosphatidylinositol binding"/>
    <property type="evidence" value="ECO:0007669"/>
    <property type="project" value="TreeGrafter"/>
</dbReference>
<evidence type="ECO:0000313" key="14">
    <source>
        <dbReference type="Proteomes" id="UP000759131"/>
    </source>
</evidence>
<evidence type="ECO:0000259" key="11">
    <source>
        <dbReference type="PROSITE" id="PS50004"/>
    </source>
</evidence>
<dbReference type="GO" id="GO:0006869">
    <property type="term" value="P:lipid transport"/>
    <property type="evidence" value="ECO:0007669"/>
    <property type="project" value="UniProtKB-KW"/>
</dbReference>